<dbReference type="EMBL" id="LJUO01000082">
    <property type="protein sequence ID" value="KPK70711.1"/>
    <property type="molecule type" value="Genomic_DNA"/>
</dbReference>
<evidence type="ECO:0008006" key="3">
    <source>
        <dbReference type="Google" id="ProtNLM"/>
    </source>
</evidence>
<protein>
    <recommendedName>
        <fullName evidence="3">TRAM domain-containing protein</fullName>
    </recommendedName>
</protein>
<accession>A0A0S8GCC6</accession>
<sequence length="206" mass="23429">MFLFKRENRYVLDSSSIIDGRVIQLFSRKFLEGKVIIPQLALSVVRQSPGDRGERAISILRRNARVEFLVNKWNSLGEEECVLRCAQQKHAKVITTSDEVCRQSKNFAKVTVIDIRDVYRALTPIFKPDMIVSVKILKRGLSHNEGVGYIEGVKIVVENGAKYMNQTVIARVTNMLSLETGNLVFCTLENSKNGRLVFMKNKRPRG</sequence>
<gene>
    <name evidence="1" type="ORF">AMJ87_08410</name>
</gene>
<comment type="caution">
    <text evidence="1">The sequence shown here is derived from an EMBL/GenBank/DDBJ whole genome shotgun (WGS) entry which is preliminary data.</text>
</comment>
<proteinExistence type="predicted"/>
<evidence type="ECO:0000313" key="1">
    <source>
        <dbReference type="EMBL" id="KPK70711.1"/>
    </source>
</evidence>
<organism evidence="1 2">
    <name type="scientific">candidate division WOR_3 bacterium SM23_60</name>
    <dbReference type="NCBI Taxonomy" id="1703780"/>
    <lineage>
        <taxon>Bacteria</taxon>
        <taxon>Bacteria division WOR-3</taxon>
    </lineage>
</organism>
<reference evidence="1 2" key="1">
    <citation type="journal article" date="2015" name="Microbiome">
        <title>Genomic resolution of linkages in carbon, nitrogen, and sulfur cycling among widespread estuary sediment bacteria.</title>
        <authorList>
            <person name="Baker B.J."/>
            <person name="Lazar C.S."/>
            <person name="Teske A.P."/>
            <person name="Dick G.J."/>
        </authorList>
    </citation>
    <scope>NUCLEOTIDE SEQUENCE [LARGE SCALE GENOMIC DNA]</scope>
    <source>
        <strain evidence="1">SM23_60</strain>
    </source>
</reference>
<name>A0A0S8GCC6_UNCW3</name>
<dbReference type="AlphaFoldDB" id="A0A0S8GCC6"/>
<evidence type="ECO:0000313" key="2">
    <source>
        <dbReference type="Proteomes" id="UP000051096"/>
    </source>
</evidence>
<dbReference type="Proteomes" id="UP000051096">
    <property type="component" value="Unassembled WGS sequence"/>
</dbReference>
<dbReference type="Gene3D" id="3.40.50.1010">
    <property type="entry name" value="5'-nuclease"/>
    <property type="match status" value="1"/>
</dbReference>